<gene>
    <name evidence="2" type="ORF">GPECTOR_44g77</name>
</gene>
<dbReference type="InterPro" id="IPR011009">
    <property type="entry name" value="Kinase-like_dom_sf"/>
</dbReference>
<dbReference type="InterPro" id="IPR001245">
    <property type="entry name" value="Ser-Thr/Tyr_kinase_cat_dom"/>
</dbReference>
<dbReference type="GO" id="GO:0004674">
    <property type="term" value="F:protein serine/threonine kinase activity"/>
    <property type="evidence" value="ECO:0007669"/>
    <property type="project" value="TreeGrafter"/>
</dbReference>
<organism evidence="2 3">
    <name type="scientific">Gonium pectorale</name>
    <name type="common">Green alga</name>
    <dbReference type="NCBI Taxonomy" id="33097"/>
    <lineage>
        <taxon>Eukaryota</taxon>
        <taxon>Viridiplantae</taxon>
        <taxon>Chlorophyta</taxon>
        <taxon>core chlorophytes</taxon>
        <taxon>Chlorophyceae</taxon>
        <taxon>CS clade</taxon>
        <taxon>Chlamydomonadales</taxon>
        <taxon>Volvocaceae</taxon>
        <taxon>Gonium</taxon>
    </lineage>
</organism>
<evidence type="ECO:0000313" key="2">
    <source>
        <dbReference type="EMBL" id="KXZ46402.1"/>
    </source>
</evidence>
<dbReference type="GO" id="GO:0005524">
    <property type="term" value="F:ATP binding"/>
    <property type="evidence" value="ECO:0007669"/>
    <property type="project" value="InterPro"/>
</dbReference>
<comment type="caution">
    <text evidence="2">The sequence shown here is derived from an EMBL/GenBank/DDBJ whole genome shotgun (WGS) entry which is preliminary data.</text>
</comment>
<evidence type="ECO:0000313" key="3">
    <source>
        <dbReference type="Proteomes" id="UP000075714"/>
    </source>
</evidence>
<dbReference type="Pfam" id="PF07714">
    <property type="entry name" value="PK_Tyr_Ser-Thr"/>
    <property type="match status" value="1"/>
</dbReference>
<dbReference type="PANTHER" id="PTHR44329">
    <property type="entry name" value="SERINE/THREONINE-PROTEIN KINASE TNNI3K-RELATED"/>
    <property type="match status" value="1"/>
</dbReference>
<dbReference type="AlphaFoldDB" id="A0A150G977"/>
<dbReference type="InterPro" id="IPR000719">
    <property type="entry name" value="Prot_kinase_dom"/>
</dbReference>
<dbReference type="STRING" id="33097.A0A150G977"/>
<sequence>MTTRAFESPVHGDGVGGLALYSVESFQGYGVVRFRGATGSDSLVSVKVTEIPCGFDLSYIRAVAQSLCPAPDAAAAAAADATPAAAGDGADLQVASMSSGASSLAERDDSAYLLHGNARAGEALAGPWRRASESAAAATGAVVVLSAGMEPEQAEGFRTAAHEALQSARDIAYLSALRHTNIATVHSWHCGVCLQHCPSSAPHVGSDNVLVRCARSGGGSGGGSSVLRLRPALEQDLHSDGSGADAGAPVCLALVTDCDRGHPWRAGGSEAGRLAIVLTLLDAAQALQFLHASGLVHRGLQPSALQRCSAAASTADPRGWACRLADFGFAAPFGAARVSEPLGPLHCIPPEGFNGRPPSPAWDIWAFGVLMWRCVYNTRLPYGDDDLGRVAALVRYGARPLFDYSVPYAYRMLANACWAQDPAARLTAGNLVGELLSLLHSS</sequence>
<reference evidence="3" key="1">
    <citation type="journal article" date="2016" name="Nat. Commun.">
        <title>The Gonium pectorale genome demonstrates co-option of cell cycle regulation during the evolution of multicellularity.</title>
        <authorList>
            <person name="Hanschen E.R."/>
            <person name="Marriage T.N."/>
            <person name="Ferris P.J."/>
            <person name="Hamaji T."/>
            <person name="Toyoda A."/>
            <person name="Fujiyama A."/>
            <person name="Neme R."/>
            <person name="Noguchi H."/>
            <person name="Minakuchi Y."/>
            <person name="Suzuki M."/>
            <person name="Kawai-Toyooka H."/>
            <person name="Smith D.R."/>
            <person name="Sparks H."/>
            <person name="Anderson J."/>
            <person name="Bakaric R."/>
            <person name="Luria V."/>
            <person name="Karger A."/>
            <person name="Kirschner M.W."/>
            <person name="Durand P.M."/>
            <person name="Michod R.E."/>
            <person name="Nozaki H."/>
            <person name="Olson B.J."/>
        </authorList>
    </citation>
    <scope>NUCLEOTIDE SEQUENCE [LARGE SCALE GENOMIC DNA]</scope>
    <source>
        <strain evidence="3">NIES-2863</strain>
    </source>
</reference>
<protein>
    <recommendedName>
        <fullName evidence="1">Protein kinase domain-containing protein</fullName>
    </recommendedName>
</protein>
<dbReference type="Proteomes" id="UP000075714">
    <property type="component" value="Unassembled WGS sequence"/>
</dbReference>
<keyword evidence="3" id="KW-1185">Reference proteome</keyword>
<name>A0A150G977_GONPE</name>
<dbReference type="EMBL" id="LSYV01000045">
    <property type="protein sequence ID" value="KXZ46402.1"/>
    <property type="molecule type" value="Genomic_DNA"/>
</dbReference>
<dbReference type="InterPro" id="IPR051681">
    <property type="entry name" value="Ser/Thr_Kinases-Pseudokinases"/>
</dbReference>
<dbReference type="Gene3D" id="1.10.510.10">
    <property type="entry name" value="Transferase(Phosphotransferase) domain 1"/>
    <property type="match status" value="1"/>
</dbReference>
<dbReference type="OrthoDB" id="4062651at2759"/>
<dbReference type="PROSITE" id="PS50011">
    <property type="entry name" value="PROTEIN_KINASE_DOM"/>
    <property type="match status" value="1"/>
</dbReference>
<accession>A0A150G977</accession>
<evidence type="ECO:0000259" key="1">
    <source>
        <dbReference type="PROSITE" id="PS50011"/>
    </source>
</evidence>
<proteinExistence type="predicted"/>
<dbReference type="SUPFAM" id="SSF56112">
    <property type="entry name" value="Protein kinase-like (PK-like)"/>
    <property type="match status" value="1"/>
</dbReference>
<feature type="domain" description="Protein kinase" evidence="1">
    <location>
        <begin position="114"/>
        <end position="442"/>
    </location>
</feature>